<dbReference type="Gene3D" id="1.10.10.10">
    <property type="entry name" value="Winged helix-like DNA-binding domain superfamily/Winged helix DNA-binding domain"/>
    <property type="match status" value="1"/>
</dbReference>
<dbReference type="Pfam" id="PF13280">
    <property type="entry name" value="WYL"/>
    <property type="match status" value="1"/>
</dbReference>
<evidence type="ECO:0000313" key="5">
    <source>
        <dbReference type="Proteomes" id="UP001238088"/>
    </source>
</evidence>
<dbReference type="InterPro" id="IPR026881">
    <property type="entry name" value="WYL_dom"/>
</dbReference>
<dbReference type="InterPro" id="IPR051534">
    <property type="entry name" value="CBASS_pafABC_assoc_protein"/>
</dbReference>
<keyword evidence="5" id="KW-1185">Reference proteome</keyword>
<dbReference type="EMBL" id="JAUSUB010000001">
    <property type="protein sequence ID" value="MDQ0268574.1"/>
    <property type="molecule type" value="Genomic_DNA"/>
</dbReference>
<dbReference type="PANTHER" id="PTHR34580:SF1">
    <property type="entry name" value="PROTEIN PAFC"/>
    <property type="match status" value="1"/>
</dbReference>
<keyword evidence="4" id="KW-0238">DNA-binding</keyword>
<dbReference type="PIRSF" id="PIRSF016838">
    <property type="entry name" value="PafC"/>
    <property type="match status" value="1"/>
</dbReference>
<dbReference type="Pfam" id="PF25583">
    <property type="entry name" value="WCX"/>
    <property type="match status" value="1"/>
</dbReference>
<dbReference type="InterPro" id="IPR028349">
    <property type="entry name" value="PafC-like"/>
</dbReference>
<dbReference type="InterPro" id="IPR057727">
    <property type="entry name" value="WCX_dom"/>
</dbReference>
<dbReference type="RefSeq" id="WP_307471430.1">
    <property type="nucleotide sequence ID" value="NZ_JAUSUB010000001.1"/>
</dbReference>
<evidence type="ECO:0000259" key="2">
    <source>
        <dbReference type="Pfam" id="PF13280"/>
    </source>
</evidence>
<accession>A0ABU0ABF5</accession>
<organism evidence="4 5">
    <name type="scientific">Cytobacillus purgationiresistens</name>
    <dbReference type="NCBI Taxonomy" id="863449"/>
    <lineage>
        <taxon>Bacteria</taxon>
        <taxon>Bacillati</taxon>
        <taxon>Bacillota</taxon>
        <taxon>Bacilli</taxon>
        <taxon>Bacillales</taxon>
        <taxon>Bacillaceae</taxon>
        <taxon>Cytobacillus</taxon>
    </lineage>
</organism>
<feature type="domain" description="WYL" evidence="2">
    <location>
        <begin position="129"/>
        <end position="194"/>
    </location>
</feature>
<sequence>MKLERLLSIIFKLLNNEILSASSLADEFQVSSRTIYRDIETICAAGIPVVSYQGTNGGFGIINGYKFDKSLMSSHDIMNLITVLSSLSSIFEDKEVEHTIDRLKLLDTSVNNESLLVDLQSHRTEPNSLMNLRKAIHEKRVIRFDYVSYKNEFTSRELEPIHLHYKFRNWYVYGYCRERQNDREFRVSRMMSITLTQEKFLQNHEIKGDSSYSNCNPEGFEDVVIRVNPDSLVEVLDQFQNSSKVINNDGSMTFTISVYQPLHAGWLKSILLSFGSGAKIIKPMGLQSILIDEAKNIIKVYEDI</sequence>
<gene>
    <name evidence="4" type="ORF">J2S17_000443</name>
</gene>
<evidence type="ECO:0000259" key="3">
    <source>
        <dbReference type="Pfam" id="PF25583"/>
    </source>
</evidence>
<dbReference type="PANTHER" id="PTHR34580">
    <property type="match status" value="1"/>
</dbReference>
<dbReference type="SUPFAM" id="SSF46785">
    <property type="entry name" value="Winged helix' DNA-binding domain"/>
    <property type="match status" value="1"/>
</dbReference>
<dbReference type="Proteomes" id="UP001238088">
    <property type="component" value="Unassembled WGS sequence"/>
</dbReference>
<dbReference type="GO" id="GO:0003677">
    <property type="term" value="F:DNA binding"/>
    <property type="evidence" value="ECO:0007669"/>
    <property type="project" value="UniProtKB-KW"/>
</dbReference>
<dbReference type="InterPro" id="IPR036388">
    <property type="entry name" value="WH-like_DNA-bd_sf"/>
</dbReference>
<evidence type="ECO:0000313" key="4">
    <source>
        <dbReference type="EMBL" id="MDQ0268574.1"/>
    </source>
</evidence>
<dbReference type="Pfam" id="PF08279">
    <property type="entry name" value="HTH_11"/>
    <property type="match status" value="1"/>
</dbReference>
<dbReference type="InterPro" id="IPR013196">
    <property type="entry name" value="HTH_11"/>
</dbReference>
<name>A0ABU0ABF5_9BACI</name>
<protein>
    <submittedName>
        <fullName evidence="4">DNA-binding transcriptional regulator YafY</fullName>
    </submittedName>
</protein>
<reference evidence="4 5" key="1">
    <citation type="submission" date="2023-07" db="EMBL/GenBank/DDBJ databases">
        <title>Genomic Encyclopedia of Type Strains, Phase IV (KMG-IV): sequencing the most valuable type-strain genomes for metagenomic binning, comparative biology and taxonomic classification.</title>
        <authorList>
            <person name="Goeker M."/>
        </authorList>
    </citation>
    <scope>NUCLEOTIDE SEQUENCE [LARGE SCALE GENOMIC DNA]</scope>
    <source>
        <strain evidence="4 5">DSM 23494</strain>
    </source>
</reference>
<dbReference type="PROSITE" id="PS52050">
    <property type="entry name" value="WYL"/>
    <property type="match status" value="1"/>
</dbReference>
<evidence type="ECO:0000259" key="1">
    <source>
        <dbReference type="Pfam" id="PF08279"/>
    </source>
</evidence>
<proteinExistence type="predicted"/>
<comment type="caution">
    <text evidence="4">The sequence shown here is derived from an EMBL/GenBank/DDBJ whole genome shotgun (WGS) entry which is preliminary data.</text>
</comment>
<dbReference type="InterPro" id="IPR036390">
    <property type="entry name" value="WH_DNA-bd_sf"/>
</dbReference>
<feature type="domain" description="WCX" evidence="3">
    <location>
        <begin position="222"/>
        <end position="297"/>
    </location>
</feature>
<feature type="domain" description="Helix-turn-helix type 11" evidence="1">
    <location>
        <begin position="5"/>
        <end position="55"/>
    </location>
</feature>